<evidence type="ECO:0000256" key="2">
    <source>
        <dbReference type="ARBA" id="ARBA00022737"/>
    </source>
</evidence>
<evidence type="ECO:0000256" key="3">
    <source>
        <dbReference type="PROSITE-ProRule" id="PRU00221"/>
    </source>
</evidence>
<evidence type="ECO:0000256" key="1">
    <source>
        <dbReference type="ARBA" id="ARBA00022574"/>
    </source>
</evidence>
<dbReference type="AlphaFoldDB" id="A0A8K0SJW7"/>
<dbReference type="PANTHER" id="PTHR19848">
    <property type="entry name" value="WD40 REPEAT PROTEIN"/>
    <property type="match status" value="1"/>
</dbReference>
<evidence type="ECO:0000313" key="4">
    <source>
        <dbReference type="EMBL" id="KAH7309922.1"/>
    </source>
</evidence>
<proteinExistence type="predicted"/>
<dbReference type="OrthoDB" id="5240432at2759"/>
<evidence type="ECO:0000313" key="5">
    <source>
        <dbReference type="Proteomes" id="UP000813444"/>
    </source>
</evidence>
<dbReference type="Gene3D" id="2.130.10.10">
    <property type="entry name" value="YVTN repeat-like/Quinoprotein amine dehydrogenase"/>
    <property type="match status" value="1"/>
</dbReference>
<dbReference type="PROSITE" id="PS00678">
    <property type="entry name" value="WD_REPEATS_1"/>
    <property type="match status" value="1"/>
</dbReference>
<evidence type="ECO:0008006" key="6">
    <source>
        <dbReference type="Google" id="ProtNLM"/>
    </source>
</evidence>
<dbReference type="Pfam" id="PF00400">
    <property type="entry name" value="WD40"/>
    <property type="match status" value="1"/>
</dbReference>
<dbReference type="Proteomes" id="UP000813444">
    <property type="component" value="Unassembled WGS sequence"/>
</dbReference>
<dbReference type="InterPro" id="IPR036322">
    <property type="entry name" value="WD40_repeat_dom_sf"/>
</dbReference>
<feature type="repeat" description="WD" evidence="3">
    <location>
        <begin position="4"/>
        <end position="45"/>
    </location>
</feature>
<feature type="non-terminal residue" evidence="4">
    <location>
        <position position="1"/>
    </location>
</feature>
<dbReference type="SUPFAM" id="SSF50978">
    <property type="entry name" value="WD40 repeat-like"/>
    <property type="match status" value="1"/>
</dbReference>
<comment type="caution">
    <text evidence="4">The sequence shown here is derived from an EMBL/GenBank/DDBJ whole genome shotgun (WGS) entry which is preliminary data.</text>
</comment>
<gene>
    <name evidence="4" type="ORF">B0I35DRAFT_440850</name>
</gene>
<keyword evidence="2" id="KW-0677">Repeat</keyword>
<dbReference type="EMBL" id="JAGPNK010000013">
    <property type="protein sequence ID" value="KAH7309922.1"/>
    <property type="molecule type" value="Genomic_DNA"/>
</dbReference>
<dbReference type="PANTHER" id="PTHR19848:SF8">
    <property type="entry name" value="F-BOX AND WD REPEAT DOMAIN CONTAINING 7"/>
    <property type="match status" value="1"/>
</dbReference>
<accession>A0A8K0SJW7</accession>
<reference evidence="4" key="1">
    <citation type="journal article" date="2021" name="Nat. Commun.">
        <title>Genetic determinants of endophytism in the Arabidopsis root mycobiome.</title>
        <authorList>
            <person name="Mesny F."/>
            <person name="Miyauchi S."/>
            <person name="Thiergart T."/>
            <person name="Pickel B."/>
            <person name="Atanasova L."/>
            <person name="Karlsson M."/>
            <person name="Huettel B."/>
            <person name="Barry K.W."/>
            <person name="Haridas S."/>
            <person name="Chen C."/>
            <person name="Bauer D."/>
            <person name="Andreopoulos W."/>
            <person name="Pangilinan J."/>
            <person name="LaButti K."/>
            <person name="Riley R."/>
            <person name="Lipzen A."/>
            <person name="Clum A."/>
            <person name="Drula E."/>
            <person name="Henrissat B."/>
            <person name="Kohler A."/>
            <person name="Grigoriev I.V."/>
            <person name="Martin F.M."/>
            <person name="Hacquard S."/>
        </authorList>
    </citation>
    <scope>NUCLEOTIDE SEQUENCE</scope>
    <source>
        <strain evidence="4">MPI-CAGE-CH-0235</strain>
    </source>
</reference>
<organism evidence="4 5">
    <name type="scientific">Stachybotrys elegans</name>
    <dbReference type="NCBI Taxonomy" id="80388"/>
    <lineage>
        <taxon>Eukaryota</taxon>
        <taxon>Fungi</taxon>
        <taxon>Dikarya</taxon>
        <taxon>Ascomycota</taxon>
        <taxon>Pezizomycotina</taxon>
        <taxon>Sordariomycetes</taxon>
        <taxon>Hypocreomycetidae</taxon>
        <taxon>Hypocreales</taxon>
        <taxon>Stachybotryaceae</taxon>
        <taxon>Stachybotrys</taxon>
    </lineage>
</organism>
<sequence>IQTLSGHDNSITSVAFSPDGQRLASGSGDKTVKIWDVTSGNCMQTILLGCDIYSLSFDLTNHARLYTEVGALDLALPFSRAIQSIDDAPRHDSTRSGYGISGNAIWILNGTEKVLWLPPEYRPVHSAILGSTIGIGCRSGRFWMIRLR</sequence>
<dbReference type="InterPro" id="IPR019775">
    <property type="entry name" value="WD40_repeat_CS"/>
</dbReference>
<dbReference type="PROSITE" id="PS50082">
    <property type="entry name" value="WD_REPEATS_2"/>
    <property type="match status" value="1"/>
</dbReference>
<dbReference type="PROSITE" id="PS50294">
    <property type="entry name" value="WD_REPEATS_REGION"/>
    <property type="match status" value="1"/>
</dbReference>
<protein>
    <recommendedName>
        <fullName evidence="6">WD40 repeat-like protein</fullName>
    </recommendedName>
</protein>
<name>A0A8K0SJW7_9HYPO</name>
<keyword evidence="5" id="KW-1185">Reference proteome</keyword>
<dbReference type="InterPro" id="IPR015943">
    <property type="entry name" value="WD40/YVTN_repeat-like_dom_sf"/>
</dbReference>
<keyword evidence="1 3" id="KW-0853">WD repeat</keyword>
<dbReference type="SMART" id="SM00320">
    <property type="entry name" value="WD40"/>
    <property type="match status" value="1"/>
</dbReference>
<dbReference type="InterPro" id="IPR001680">
    <property type="entry name" value="WD40_rpt"/>
</dbReference>